<gene>
    <name evidence="1" type="ORF">C6P64_16085</name>
</gene>
<comment type="caution">
    <text evidence="1">The sequence shown here is derived from an EMBL/GenBank/DDBJ whole genome shotgun (WGS) entry which is preliminary data.</text>
</comment>
<dbReference type="SUPFAM" id="SSF51658">
    <property type="entry name" value="Xylose isomerase-like"/>
    <property type="match status" value="1"/>
</dbReference>
<evidence type="ECO:0000313" key="1">
    <source>
        <dbReference type="EMBL" id="PRD64126.1"/>
    </source>
</evidence>
<dbReference type="EMBL" id="PVLQ01000090">
    <property type="protein sequence ID" value="PRD64126.1"/>
    <property type="molecule type" value="Genomic_DNA"/>
</dbReference>
<dbReference type="RefSeq" id="WP_105749559.1">
    <property type="nucleotide sequence ID" value="NZ_PVLQ01000090.1"/>
</dbReference>
<protein>
    <submittedName>
        <fullName evidence="1">Xylose isomerase</fullName>
    </submittedName>
</protein>
<sequence>MNRPLPSNGLPVGINIDGVLVHDGLPVPDAPTRFAWIREAGVFDYVEKNIAPGEDFAPYFDWVEQYGLPIGVFGGIFCAGRDEALMRWGLRTGGRLGARLFNMQLFAKQADGQPLSDRQVADCFLDAMAHGSAAGCLPALEVHVDMWSERFERVEAVAELLARSNVALRLTLDHSHLLFKIDNPDELALSGLQDADDGGRSLLSPKGARSFYRQWLERGWVVHAHARSVAPGIPGNPAMRRADGRPGRAIQYPFVEPGPGEFHRPWQEEDLAVWKSALRDMLAWRQAYPGRAPGQISCEFIPFPDYGGGARYDIWRNNIACARWLRTEWERLGSQASLG</sequence>
<dbReference type="OrthoDB" id="6803264at2"/>
<keyword evidence="2" id="KW-1185">Reference proteome</keyword>
<dbReference type="GO" id="GO:0016853">
    <property type="term" value="F:isomerase activity"/>
    <property type="evidence" value="ECO:0007669"/>
    <property type="project" value="UniProtKB-KW"/>
</dbReference>
<evidence type="ECO:0000313" key="2">
    <source>
        <dbReference type="Proteomes" id="UP000238589"/>
    </source>
</evidence>
<keyword evidence="1" id="KW-0413">Isomerase</keyword>
<accession>A0A2S9K104</accession>
<proteinExistence type="predicted"/>
<dbReference type="InterPro" id="IPR036237">
    <property type="entry name" value="Xyl_isomerase-like_sf"/>
</dbReference>
<organism evidence="1 2">
    <name type="scientific">Malikia granosa</name>
    <dbReference type="NCBI Taxonomy" id="263067"/>
    <lineage>
        <taxon>Bacteria</taxon>
        <taxon>Pseudomonadati</taxon>
        <taxon>Pseudomonadota</taxon>
        <taxon>Betaproteobacteria</taxon>
        <taxon>Burkholderiales</taxon>
        <taxon>Comamonadaceae</taxon>
        <taxon>Malikia</taxon>
    </lineage>
</organism>
<reference evidence="1 2" key="1">
    <citation type="submission" date="2018-03" db="EMBL/GenBank/DDBJ databases">
        <title>Comparative genomics illustrates the genes involved in a hyperalkaliphilic mechanisms of Serpentinomonas isolated from highly-alkaline calcium-rich serpentinized springs.</title>
        <authorList>
            <person name="Suzuki S."/>
            <person name="Ishii S."/>
            <person name="Walworth N."/>
            <person name="Bird L."/>
            <person name="Kuenen J.G."/>
            <person name="Nealson K.H."/>
        </authorList>
    </citation>
    <scope>NUCLEOTIDE SEQUENCE [LARGE SCALE GENOMIC DNA]</scope>
    <source>
        <strain evidence="1 2">P1</strain>
    </source>
</reference>
<dbReference type="Proteomes" id="UP000238589">
    <property type="component" value="Unassembled WGS sequence"/>
</dbReference>
<dbReference type="Gene3D" id="3.20.20.150">
    <property type="entry name" value="Divalent-metal-dependent TIM barrel enzymes"/>
    <property type="match status" value="1"/>
</dbReference>
<dbReference type="AlphaFoldDB" id="A0A2S9K104"/>
<name>A0A2S9K104_9BURK</name>